<dbReference type="GO" id="GO:0009063">
    <property type="term" value="P:amino acid catabolic process"/>
    <property type="evidence" value="ECO:0007669"/>
    <property type="project" value="InterPro"/>
</dbReference>
<dbReference type="InterPro" id="IPR013342">
    <property type="entry name" value="Mandelate_racemase_C"/>
</dbReference>
<evidence type="ECO:0000313" key="9">
    <source>
        <dbReference type="Proteomes" id="UP000308365"/>
    </source>
</evidence>
<dbReference type="EC" id="4.2.1.68" evidence="3"/>
<dbReference type="CDD" id="cd03324">
    <property type="entry name" value="rTSbeta_L-fuconate_dehydratase"/>
    <property type="match status" value="1"/>
</dbReference>
<keyword evidence="5" id="KW-0460">Magnesium</keyword>
<dbReference type="InterPro" id="IPR013341">
    <property type="entry name" value="Mandelate_racemase_N_dom"/>
</dbReference>
<dbReference type="GO" id="GO:0050023">
    <property type="term" value="F:L-fuconate dehydratase activity"/>
    <property type="evidence" value="ECO:0007669"/>
    <property type="project" value="UniProtKB-EC"/>
</dbReference>
<name>A0A4U1EQE0_MONMO</name>
<dbReference type="PANTHER" id="PTHR13794">
    <property type="entry name" value="ENOLASE SUPERFAMILY, MANDELATE RACEMASE"/>
    <property type="match status" value="1"/>
</dbReference>
<evidence type="ECO:0000256" key="5">
    <source>
        <dbReference type="ARBA" id="ARBA00022842"/>
    </source>
</evidence>
<dbReference type="EMBL" id="RWIC01001006">
    <property type="protein sequence ID" value="TKC38337.1"/>
    <property type="molecule type" value="Genomic_DNA"/>
</dbReference>
<comment type="caution">
    <text evidence="8">The sequence shown here is derived from an EMBL/GenBank/DDBJ whole genome shotgun (WGS) entry which is preliminary data.</text>
</comment>
<dbReference type="InterPro" id="IPR029065">
    <property type="entry name" value="Enolase_C-like"/>
</dbReference>
<evidence type="ECO:0000313" key="8">
    <source>
        <dbReference type="EMBL" id="TKC38337.1"/>
    </source>
</evidence>
<dbReference type="AlphaFoldDB" id="A0A4U1EQE0"/>
<dbReference type="SFLD" id="SFLDS00001">
    <property type="entry name" value="Enolase"/>
    <property type="match status" value="1"/>
</dbReference>
<dbReference type="Pfam" id="PF13378">
    <property type="entry name" value="MR_MLE_C"/>
    <property type="match status" value="1"/>
</dbReference>
<sequence>MVRGRISRLSVRDVRFPTSLGGHGSDAMHTDPDYSAAYVVLETDAEDGLKGYGITFTLGKGTEVVVCAVNALAPHLLNKDLGDIVGDFRGFYRQLTSDSQLRWIGPEKGVVHLATSAVLNAVWDLWAKQEGKPLWKLLVDMDSGKLVSCLDFRYITDVLTEEEAYEILQKGQVGKKEREEQMLVHGYPAYTTSCAWLGYSDTTLKQLCSKALEDGWTRFKVKVGADLQDDIRRCRLIRNMIGPEKTLMMDANQRWDVPEAVEWMAKLAEFKPLWIEEPTSPDDILGHATISKALVPLGIGVATGEQCHNRVIFKQLLQAKALQFLQIDSCRLGSVNENLSVLLMAKKFDSNKKSHRFSFPSPSLPYLALSGNLSSLLVPVCPHAGGVGLCELVQHLIVFDFISVSASLKDRMCEYVDHLHEHFKYPVIIKKASYMPPKDAGYSTEMKEESVKKHQYPDGEVWEKLLAAQGN</sequence>
<evidence type="ECO:0000256" key="2">
    <source>
        <dbReference type="ARBA" id="ARBA00001946"/>
    </source>
</evidence>
<dbReference type="Proteomes" id="UP000308365">
    <property type="component" value="Unassembled WGS sequence"/>
</dbReference>
<comment type="cofactor">
    <cofactor evidence="2">
        <name>Mg(2+)</name>
        <dbReference type="ChEBI" id="CHEBI:18420"/>
    </cofactor>
</comment>
<evidence type="ECO:0000259" key="7">
    <source>
        <dbReference type="SMART" id="SM00922"/>
    </source>
</evidence>
<keyword evidence="4" id="KW-0479">Metal-binding</keyword>
<dbReference type="SMART" id="SM00922">
    <property type="entry name" value="MR_MLE"/>
    <property type="match status" value="1"/>
</dbReference>
<organism evidence="8 9">
    <name type="scientific">Monodon monoceros</name>
    <name type="common">Narwhal</name>
    <name type="synonym">Ceratodon monodon</name>
    <dbReference type="NCBI Taxonomy" id="40151"/>
    <lineage>
        <taxon>Eukaryota</taxon>
        <taxon>Metazoa</taxon>
        <taxon>Chordata</taxon>
        <taxon>Craniata</taxon>
        <taxon>Vertebrata</taxon>
        <taxon>Euteleostomi</taxon>
        <taxon>Mammalia</taxon>
        <taxon>Eutheria</taxon>
        <taxon>Laurasiatheria</taxon>
        <taxon>Artiodactyla</taxon>
        <taxon>Whippomorpha</taxon>
        <taxon>Cetacea</taxon>
        <taxon>Odontoceti</taxon>
        <taxon>Monodontidae</taxon>
        <taxon>Monodon</taxon>
    </lineage>
</organism>
<dbReference type="PROSITE" id="PS00909">
    <property type="entry name" value="MR_MLE_2"/>
    <property type="match status" value="1"/>
</dbReference>
<comment type="catalytic activity">
    <reaction evidence="1">
        <text>L-fuconate = 2-dehydro-3-deoxy-L-fuconate + H2O</text>
        <dbReference type="Rhea" id="RHEA:22772"/>
        <dbReference type="ChEBI" id="CHEBI:15377"/>
        <dbReference type="ChEBI" id="CHEBI:21291"/>
        <dbReference type="ChEBI" id="CHEBI:37448"/>
        <dbReference type="EC" id="4.2.1.68"/>
    </reaction>
</comment>
<evidence type="ECO:0000256" key="6">
    <source>
        <dbReference type="ARBA" id="ARBA00023239"/>
    </source>
</evidence>
<dbReference type="SUPFAM" id="SSF54826">
    <property type="entry name" value="Enolase N-terminal domain-like"/>
    <property type="match status" value="1"/>
</dbReference>
<dbReference type="SUPFAM" id="SSF51604">
    <property type="entry name" value="Enolase C-terminal domain-like"/>
    <property type="match status" value="1"/>
</dbReference>
<dbReference type="GO" id="GO:0016052">
    <property type="term" value="P:carbohydrate catabolic process"/>
    <property type="evidence" value="ECO:0007669"/>
    <property type="project" value="InterPro"/>
</dbReference>
<protein>
    <recommendedName>
        <fullName evidence="3">L-fuconate dehydratase</fullName>
        <ecNumber evidence="3">4.2.1.68</ecNumber>
    </recommendedName>
</protein>
<accession>A0A4U1EQE0</accession>
<dbReference type="Gene3D" id="3.30.390.10">
    <property type="entry name" value="Enolase-like, N-terminal domain"/>
    <property type="match status" value="1"/>
</dbReference>
<dbReference type="InterPro" id="IPR018110">
    <property type="entry name" value="Mandel_Rmase/mucon_lact_enz_CS"/>
</dbReference>
<reference evidence="9" key="1">
    <citation type="journal article" date="2019" name="IScience">
        <title>Narwhal Genome Reveals Long-Term Low Genetic Diversity despite Current Large Abundance Size.</title>
        <authorList>
            <person name="Westbury M.V."/>
            <person name="Petersen B."/>
            <person name="Garde E."/>
            <person name="Heide-Jorgensen M.P."/>
            <person name="Lorenzen E.D."/>
        </authorList>
    </citation>
    <scope>NUCLEOTIDE SEQUENCE [LARGE SCALE GENOMIC DNA]</scope>
</reference>
<dbReference type="InterPro" id="IPR036849">
    <property type="entry name" value="Enolase-like_C_sf"/>
</dbReference>
<evidence type="ECO:0000256" key="1">
    <source>
        <dbReference type="ARBA" id="ARBA00001737"/>
    </source>
</evidence>
<feature type="domain" description="Mandelate racemase/muconate lactonizing enzyme C-terminal" evidence="7">
    <location>
        <begin position="201"/>
        <end position="296"/>
    </location>
</feature>
<evidence type="ECO:0000256" key="4">
    <source>
        <dbReference type="ARBA" id="ARBA00022723"/>
    </source>
</evidence>
<proteinExistence type="predicted"/>
<dbReference type="InterPro" id="IPR046945">
    <property type="entry name" value="RHMD-like"/>
</dbReference>
<dbReference type="SFLD" id="SFLDG00179">
    <property type="entry name" value="mandelate_racemase"/>
    <property type="match status" value="1"/>
</dbReference>
<evidence type="ECO:0000256" key="3">
    <source>
        <dbReference type="ARBA" id="ARBA00013142"/>
    </source>
</evidence>
<dbReference type="InterPro" id="IPR029017">
    <property type="entry name" value="Enolase-like_N"/>
</dbReference>
<dbReference type="Gene3D" id="3.20.20.120">
    <property type="entry name" value="Enolase-like C-terminal domain"/>
    <property type="match status" value="1"/>
</dbReference>
<dbReference type="PANTHER" id="PTHR13794:SF58">
    <property type="entry name" value="MITOCHONDRIAL ENOLASE SUPERFAMILY MEMBER 1"/>
    <property type="match status" value="1"/>
</dbReference>
<dbReference type="FunFam" id="3.30.390.10:FF:000006">
    <property type="entry name" value="Mitochondrial enolase superfamily member 1"/>
    <property type="match status" value="1"/>
</dbReference>
<dbReference type="InterPro" id="IPR034610">
    <property type="entry name" value="L-fuconate_dehydratase"/>
</dbReference>
<keyword evidence="6" id="KW-0456">Lyase</keyword>
<dbReference type="Pfam" id="PF02746">
    <property type="entry name" value="MR_MLE_N"/>
    <property type="match status" value="1"/>
</dbReference>
<dbReference type="GO" id="GO:0000287">
    <property type="term" value="F:magnesium ion binding"/>
    <property type="evidence" value="ECO:0007669"/>
    <property type="project" value="TreeGrafter"/>
</dbReference>
<gene>
    <name evidence="8" type="ORF">EI555_008354</name>
</gene>